<dbReference type="Gene3D" id="3.40.50.150">
    <property type="entry name" value="Vaccinia Virus protein VP39"/>
    <property type="match status" value="1"/>
</dbReference>
<dbReference type="GO" id="GO:0008168">
    <property type="term" value="F:methyltransferase activity"/>
    <property type="evidence" value="ECO:0007669"/>
    <property type="project" value="UniProtKB-KW"/>
</dbReference>
<organism evidence="2 3">
    <name type="scientific">Bradyrhizobium shewense</name>
    <dbReference type="NCBI Taxonomy" id="1761772"/>
    <lineage>
        <taxon>Bacteria</taxon>
        <taxon>Pseudomonadati</taxon>
        <taxon>Pseudomonadota</taxon>
        <taxon>Alphaproteobacteria</taxon>
        <taxon>Hyphomicrobiales</taxon>
        <taxon>Nitrobacteraceae</taxon>
        <taxon>Bradyrhizobium</taxon>
    </lineage>
</organism>
<evidence type="ECO:0000259" key="1">
    <source>
        <dbReference type="Pfam" id="PF05050"/>
    </source>
</evidence>
<sequence length="331" mass="37185">MFGKNKLDRYKHEEYAYFRSSPEVLAAIEVVTEDDIRDADGSARRVWEYNEREAEVLQYINAQKWQPRALIWCDAVWASHNGTEFVQTRFRHVVHHGDKFFEFDCLNKAALARAKSTLTKEPGTIAWIDGFERKSHFWDIGANIGTFSIYAAVIRDCVVTSFEPAAANFTALNRNIIANKLDKKMRALAVAVDAQCKVADLHMRDNEEASALHAFGTSTDYQGETFMPSHLQGALGVSIDALVSVFGMPTPNYVKIDVDGLERAVVAGGRQTFADPQCKSVLVELDLNDLSEVSQITDVMKACGMYRDDNVPGNTGRDHGKVMVYNMIFRR</sequence>
<keyword evidence="2" id="KW-0489">Methyltransferase</keyword>
<dbReference type="PANTHER" id="PTHR34203">
    <property type="entry name" value="METHYLTRANSFERASE, FKBM FAMILY PROTEIN"/>
    <property type="match status" value="1"/>
</dbReference>
<dbReference type="InterPro" id="IPR029063">
    <property type="entry name" value="SAM-dependent_MTases_sf"/>
</dbReference>
<evidence type="ECO:0000313" key="2">
    <source>
        <dbReference type="EMBL" id="SCB42824.1"/>
    </source>
</evidence>
<name>A0A1C3WSV2_9BRAD</name>
<dbReference type="InterPro" id="IPR052514">
    <property type="entry name" value="SAM-dependent_MTase"/>
</dbReference>
<dbReference type="Proteomes" id="UP000199184">
    <property type="component" value="Unassembled WGS sequence"/>
</dbReference>
<dbReference type="SUPFAM" id="SSF53335">
    <property type="entry name" value="S-adenosyl-L-methionine-dependent methyltransferases"/>
    <property type="match status" value="1"/>
</dbReference>
<dbReference type="AlphaFoldDB" id="A0A1C3WSV2"/>
<protein>
    <submittedName>
        <fullName evidence="2">Methyltransferase, FkbM family</fullName>
    </submittedName>
</protein>
<dbReference type="NCBIfam" id="TIGR01444">
    <property type="entry name" value="fkbM_fam"/>
    <property type="match status" value="1"/>
</dbReference>
<evidence type="ECO:0000313" key="3">
    <source>
        <dbReference type="Proteomes" id="UP000199184"/>
    </source>
</evidence>
<dbReference type="Pfam" id="PF05050">
    <property type="entry name" value="Methyltransf_21"/>
    <property type="match status" value="1"/>
</dbReference>
<dbReference type="PANTHER" id="PTHR34203:SF15">
    <property type="entry name" value="SLL1173 PROTEIN"/>
    <property type="match status" value="1"/>
</dbReference>
<keyword evidence="3" id="KW-1185">Reference proteome</keyword>
<dbReference type="GO" id="GO:0032259">
    <property type="term" value="P:methylation"/>
    <property type="evidence" value="ECO:0007669"/>
    <property type="project" value="UniProtKB-KW"/>
</dbReference>
<keyword evidence="2" id="KW-0808">Transferase</keyword>
<proteinExistence type="predicted"/>
<feature type="domain" description="Methyltransferase FkbM" evidence="1">
    <location>
        <begin position="139"/>
        <end position="304"/>
    </location>
</feature>
<accession>A0A1C3WSV2</accession>
<dbReference type="EMBL" id="FMAI01000009">
    <property type="protein sequence ID" value="SCB42824.1"/>
    <property type="molecule type" value="Genomic_DNA"/>
</dbReference>
<reference evidence="3" key="1">
    <citation type="submission" date="2016-08" db="EMBL/GenBank/DDBJ databases">
        <authorList>
            <person name="Varghese N."/>
            <person name="Submissions Spin"/>
        </authorList>
    </citation>
    <scope>NUCLEOTIDE SEQUENCE [LARGE SCALE GENOMIC DNA]</scope>
    <source>
        <strain evidence="3">ERR11</strain>
    </source>
</reference>
<dbReference type="InterPro" id="IPR006342">
    <property type="entry name" value="FkbM_mtfrase"/>
</dbReference>
<gene>
    <name evidence="2" type="ORF">GA0061098_1009185</name>
</gene>